<dbReference type="InterPro" id="IPR010260">
    <property type="entry name" value="AlpA"/>
</dbReference>
<feature type="compositionally biased region" description="Polar residues" evidence="1">
    <location>
        <begin position="1"/>
        <end position="18"/>
    </location>
</feature>
<dbReference type="AlphaFoldDB" id="A0A9X4D635"/>
<accession>A0A9X4D635</accession>
<feature type="region of interest" description="Disordered" evidence="1">
    <location>
        <begin position="1"/>
        <end position="26"/>
    </location>
</feature>
<evidence type="ECO:0000313" key="2">
    <source>
        <dbReference type="EMBL" id="MDD2110641.1"/>
    </source>
</evidence>
<dbReference type="EMBL" id="JANIAM010000001">
    <property type="protein sequence ID" value="MDD2110641.1"/>
    <property type="molecule type" value="Genomic_DNA"/>
</dbReference>
<comment type="caution">
    <text evidence="2">The sequence shown here is derived from an EMBL/GenBank/DDBJ whole genome shotgun (WGS) entry which is preliminary data.</text>
</comment>
<sequence length="102" mass="10943">MTTRSIANATSPTPSNPGASLDDTNPLRFDPATRLIRITDVVALVGLARPTIYKLMSQPESGFPQPVKLTDSTARGAPVAWVLSEVLDWTRARIAARNKVAA</sequence>
<organism evidence="2 3">
    <name type="scientific">Pseudomonas asiatica</name>
    <dbReference type="NCBI Taxonomy" id="2219225"/>
    <lineage>
        <taxon>Bacteria</taxon>
        <taxon>Pseudomonadati</taxon>
        <taxon>Pseudomonadota</taxon>
        <taxon>Gammaproteobacteria</taxon>
        <taxon>Pseudomonadales</taxon>
        <taxon>Pseudomonadaceae</taxon>
        <taxon>Pseudomonas</taxon>
    </lineage>
</organism>
<evidence type="ECO:0000256" key="1">
    <source>
        <dbReference type="SAM" id="MobiDB-lite"/>
    </source>
</evidence>
<name>A0A9X4D635_9PSED</name>
<evidence type="ECO:0000313" key="3">
    <source>
        <dbReference type="Proteomes" id="UP001150728"/>
    </source>
</evidence>
<reference evidence="2" key="1">
    <citation type="submission" date="2022-07" db="EMBL/GenBank/DDBJ databases">
        <title>Multi-strain Analysis of Pseudomonas putida Reveals Metabolic and Genetic Diversity.</title>
        <authorList>
            <person name="Monk J.M."/>
        </authorList>
    </citation>
    <scope>NUCLEOTIDE SEQUENCE</scope>
    <source>
        <strain evidence="2">17633</strain>
    </source>
</reference>
<protein>
    <submittedName>
        <fullName evidence="2">AlpA family phage regulatory protein</fullName>
    </submittedName>
</protein>
<dbReference type="Proteomes" id="UP001150728">
    <property type="component" value="Unassembled WGS sequence"/>
</dbReference>
<dbReference type="Gene3D" id="1.10.238.160">
    <property type="match status" value="1"/>
</dbReference>
<dbReference type="Pfam" id="PF05930">
    <property type="entry name" value="Phage_AlpA"/>
    <property type="match status" value="1"/>
</dbReference>
<proteinExistence type="predicted"/>
<gene>
    <name evidence="2" type="ORF">NP554_02340</name>
</gene>